<name>A0A8X6MX45_NEPPI</name>
<keyword evidence="3" id="KW-1185">Reference proteome</keyword>
<dbReference type="Proteomes" id="UP000887013">
    <property type="component" value="Unassembled WGS sequence"/>
</dbReference>
<organism evidence="1 3">
    <name type="scientific">Nephila pilipes</name>
    <name type="common">Giant wood spider</name>
    <name type="synonym">Nephila maculata</name>
    <dbReference type="NCBI Taxonomy" id="299642"/>
    <lineage>
        <taxon>Eukaryota</taxon>
        <taxon>Metazoa</taxon>
        <taxon>Ecdysozoa</taxon>
        <taxon>Arthropoda</taxon>
        <taxon>Chelicerata</taxon>
        <taxon>Arachnida</taxon>
        <taxon>Araneae</taxon>
        <taxon>Araneomorphae</taxon>
        <taxon>Entelegynae</taxon>
        <taxon>Araneoidea</taxon>
        <taxon>Nephilidae</taxon>
        <taxon>Nephila</taxon>
    </lineage>
</organism>
<evidence type="ECO:0000313" key="1">
    <source>
        <dbReference type="EMBL" id="GFS82225.1"/>
    </source>
</evidence>
<proteinExistence type="predicted"/>
<protein>
    <submittedName>
        <fullName evidence="1">Uncharacterized protein</fullName>
    </submittedName>
</protein>
<dbReference type="EMBL" id="BMAW01010374">
    <property type="protein sequence ID" value="GFT18568.1"/>
    <property type="molecule type" value="Genomic_DNA"/>
</dbReference>
<dbReference type="AlphaFoldDB" id="A0A8X6MX45"/>
<accession>A0A8X6MX45</accession>
<sequence length="75" mass="8646">MFQPLWMEYVILLESQGREVMTLVPGLLGTISKDFVSPKQEVLPHTIDFFGQPPNQVGRFMFVTNLRLHAQVDKE</sequence>
<comment type="caution">
    <text evidence="1">The sequence shown here is derived from an EMBL/GenBank/DDBJ whole genome shotgun (WGS) entry which is preliminary data.</text>
</comment>
<evidence type="ECO:0000313" key="3">
    <source>
        <dbReference type="Proteomes" id="UP000887013"/>
    </source>
</evidence>
<reference evidence="1" key="1">
    <citation type="submission" date="2020-08" db="EMBL/GenBank/DDBJ databases">
        <title>Multicomponent nature underlies the extraordinary mechanical properties of spider dragline silk.</title>
        <authorList>
            <person name="Kono N."/>
            <person name="Nakamura H."/>
            <person name="Mori M."/>
            <person name="Yoshida Y."/>
            <person name="Ohtoshi R."/>
            <person name="Malay A.D."/>
            <person name="Moran D.A.P."/>
            <person name="Tomita M."/>
            <person name="Numata K."/>
            <person name="Arakawa K."/>
        </authorList>
    </citation>
    <scope>NUCLEOTIDE SEQUENCE</scope>
</reference>
<dbReference type="EMBL" id="BMAW01097935">
    <property type="protein sequence ID" value="GFS82225.1"/>
    <property type="molecule type" value="Genomic_DNA"/>
</dbReference>
<evidence type="ECO:0000313" key="2">
    <source>
        <dbReference type="EMBL" id="GFT18568.1"/>
    </source>
</evidence>
<gene>
    <name evidence="1" type="ORF">NPIL_360051</name>
    <name evidence="2" type="ORF">NPIL_410781</name>
</gene>